<feature type="compositionally biased region" description="Polar residues" evidence="1">
    <location>
        <begin position="1001"/>
        <end position="1013"/>
    </location>
</feature>
<reference evidence="3 4" key="1">
    <citation type="submission" date="2016-09" db="EMBL/GenBank/DDBJ databases">
        <title>Extensive genetic diversity and differential bi-allelic expression allows diatom success in the polar Southern Ocean.</title>
        <authorList>
            <consortium name="DOE Joint Genome Institute"/>
            <person name="Mock T."/>
            <person name="Otillar R.P."/>
            <person name="Strauss J."/>
            <person name="Dupont C."/>
            <person name="Frickenhaus S."/>
            <person name="Maumus F."/>
            <person name="Mcmullan M."/>
            <person name="Sanges R."/>
            <person name="Schmutz J."/>
            <person name="Toseland A."/>
            <person name="Valas R."/>
            <person name="Veluchamy A."/>
            <person name="Ward B.J."/>
            <person name="Allen A."/>
            <person name="Barry K."/>
            <person name="Falciatore A."/>
            <person name="Ferrante M."/>
            <person name="Fortunato A.E."/>
            <person name="Gloeckner G."/>
            <person name="Gruber A."/>
            <person name="Hipkin R."/>
            <person name="Janech M."/>
            <person name="Kroth P."/>
            <person name="Leese F."/>
            <person name="Lindquist E."/>
            <person name="Lyon B.R."/>
            <person name="Martin J."/>
            <person name="Mayer C."/>
            <person name="Parker M."/>
            <person name="Quesneville H."/>
            <person name="Raymond J."/>
            <person name="Uhlig C."/>
            <person name="Valentin K.U."/>
            <person name="Worden A.Z."/>
            <person name="Armbrust E.V."/>
            <person name="Bowler C."/>
            <person name="Green B."/>
            <person name="Moulton V."/>
            <person name="Van Oosterhout C."/>
            <person name="Grigoriev I."/>
        </authorList>
    </citation>
    <scope>NUCLEOTIDE SEQUENCE [LARGE SCALE GENOMIC DNA]</scope>
    <source>
        <strain evidence="3 4">CCMP1102</strain>
    </source>
</reference>
<protein>
    <recommendedName>
        <fullName evidence="2">Integrase catalytic domain-containing protein</fullName>
    </recommendedName>
</protein>
<evidence type="ECO:0000313" key="3">
    <source>
        <dbReference type="EMBL" id="OEU07499.1"/>
    </source>
</evidence>
<feature type="domain" description="Integrase catalytic" evidence="2">
    <location>
        <begin position="663"/>
        <end position="833"/>
    </location>
</feature>
<evidence type="ECO:0000256" key="1">
    <source>
        <dbReference type="SAM" id="MobiDB-lite"/>
    </source>
</evidence>
<dbReference type="InterPro" id="IPR012337">
    <property type="entry name" value="RNaseH-like_sf"/>
</dbReference>
<dbReference type="GO" id="GO:0003676">
    <property type="term" value="F:nucleic acid binding"/>
    <property type="evidence" value="ECO:0007669"/>
    <property type="project" value="InterPro"/>
</dbReference>
<dbReference type="Proteomes" id="UP000095751">
    <property type="component" value="Unassembled WGS sequence"/>
</dbReference>
<gene>
    <name evidence="3" type="ORF">FRACYDRAFT_250919</name>
</gene>
<evidence type="ECO:0000313" key="4">
    <source>
        <dbReference type="Proteomes" id="UP000095751"/>
    </source>
</evidence>
<dbReference type="SUPFAM" id="SSF53098">
    <property type="entry name" value="Ribonuclease H-like"/>
    <property type="match status" value="1"/>
</dbReference>
<name>A0A1E7ENF8_9STRA</name>
<feature type="compositionally biased region" description="Gly residues" evidence="1">
    <location>
        <begin position="333"/>
        <end position="346"/>
    </location>
</feature>
<dbReference type="OrthoDB" id="10047254at2759"/>
<dbReference type="EMBL" id="KV784385">
    <property type="protein sequence ID" value="OEU07499.1"/>
    <property type="molecule type" value="Genomic_DNA"/>
</dbReference>
<feature type="region of interest" description="Disordered" evidence="1">
    <location>
        <begin position="980"/>
        <end position="1013"/>
    </location>
</feature>
<evidence type="ECO:0000259" key="2">
    <source>
        <dbReference type="PROSITE" id="PS50994"/>
    </source>
</evidence>
<organism evidence="3 4">
    <name type="scientific">Fragilariopsis cylindrus CCMP1102</name>
    <dbReference type="NCBI Taxonomy" id="635003"/>
    <lineage>
        <taxon>Eukaryota</taxon>
        <taxon>Sar</taxon>
        <taxon>Stramenopiles</taxon>
        <taxon>Ochrophyta</taxon>
        <taxon>Bacillariophyta</taxon>
        <taxon>Bacillariophyceae</taxon>
        <taxon>Bacillariophycidae</taxon>
        <taxon>Bacillariales</taxon>
        <taxon>Bacillariaceae</taxon>
        <taxon>Fragilariopsis</taxon>
    </lineage>
</organism>
<dbReference type="KEGG" id="fcy:FRACYDRAFT_250919"/>
<dbReference type="InterPro" id="IPR001584">
    <property type="entry name" value="Integrase_cat-core"/>
</dbReference>
<dbReference type="Gene3D" id="3.30.420.10">
    <property type="entry name" value="Ribonuclease H-like superfamily/Ribonuclease H"/>
    <property type="match status" value="1"/>
</dbReference>
<dbReference type="InterPro" id="IPR036397">
    <property type="entry name" value="RNaseH_sf"/>
</dbReference>
<feature type="region of interest" description="Disordered" evidence="1">
    <location>
        <begin position="328"/>
        <end position="361"/>
    </location>
</feature>
<dbReference type="PROSITE" id="PS50994">
    <property type="entry name" value="INTEGRASE"/>
    <property type="match status" value="1"/>
</dbReference>
<keyword evidence="4" id="KW-1185">Reference proteome</keyword>
<proteinExistence type="predicted"/>
<sequence length="1013" mass="113358">MLNETEEAIDLTDITRSNDSQPTLISITQARREISRQLQTRVCADPQTQDHGHSYIVWNNSDWLKKKGISSQIIPPTNPGVYGGNTHQLLEIHKTAQIAWRRYKLAQAATKKMIMHAFKDYHFLELQDDNGDIVGYTAIELFDHLLDQYVQPEDVADQVTALHKVLEQEYDPNEAPQVYYKAVQDARNALDSLNQTIDDETLIRHGLNQFKEHIDLKLDIRSWKQLTRAEKTWIRFKTHFTKAINDNKNDTGTLKAIGMANAVKHQIEQGKENQKLLAQATFEANARIDELEKHNAALMASKQQPPPPATTTADDTIKALTDRLNLLESNKSGDGGGGGSGSGGYRALGSNGFQRNKKDGTRTCRRWDNDEYCWTCGFDIKHNSMTCKYIKDEAAHKKEATATNTMGGRYTKALAAILEDVEYINTTADSGATGHFLPNNDNKENIHDRIKVMCANKQTMNSVATTKLDIPEVTEAAKTAYHFNEMDTPLLSLPVLADDGCKIELTEDNIVVKKNNKIILKGIRDKVSTLWMIPIKHRTKASILAQQLPPLPNHAANSAYHQPTIAKLMAYHNATIGSLPVKTLCNAIDNDWLTSFPGLTSAAIRRHLPKSISTTMGHLHMIRKGIRSTTKPTVSEIMNEELDPEPVLPPPRLITNRQHDVAVDIVPFEELKGIIATDLPGRFPTTSAQGNAYVLVMYDYDSNTINAVAIKNRKTASLVKGYNELFEDLKKAGINPVLHRLDNETSKELILEIEKKGLDYQIASPGDHRLNHAERAIQTFKNHFIAVLYGCDSTFPAKQWDRIIKQAVMTLNMCRPSRINPKLSAYQQVWGNFDFNKTPLAPPGCKVVVHERAMERGAWACHGVVGYYIGPAMKHYRNYISYIPETKGIQTTNTIEFFPEKVDMPTTATTDRLARATEDLAEILQTPHPATPFLQQGTVINDAIEQLKKIFTPPTRIEAAMAAPIPRVLETAVAAPRVDVNNNNNNNNCNKSPRVAKQPLTALNRSAAKQTSY</sequence>
<dbReference type="InParanoid" id="A0A1E7ENF8"/>
<dbReference type="AlphaFoldDB" id="A0A1E7ENF8"/>
<dbReference type="GO" id="GO:0015074">
    <property type="term" value="P:DNA integration"/>
    <property type="evidence" value="ECO:0007669"/>
    <property type="project" value="InterPro"/>
</dbReference>
<feature type="compositionally biased region" description="Low complexity" evidence="1">
    <location>
        <begin position="981"/>
        <end position="990"/>
    </location>
</feature>
<accession>A0A1E7ENF8</accession>